<dbReference type="EMBL" id="MK796797">
    <property type="protein sequence ID" value="QCQ65291.1"/>
    <property type="molecule type" value="Genomic_DNA"/>
</dbReference>
<organism evidence="2 3">
    <name type="scientific">Shewanella phage X14</name>
    <dbReference type="NCBI Taxonomy" id="2576871"/>
    <lineage>
        <taxon>Viruses</taxon>
        <taxon>Duplodnaviria</taxon>
        <taxon>Heunggongvirae</taxon>
        <taxon>Uroviricota</taxon>
        <taxon>Caudoviricetes</taxon>
        <taxon>Bocovirus</taxon>
        <taxon>Bocovirus X14</taxon>
    </lineage>
</organism>
<dbReference type="KEGG" id="vg:77953358"/>
<evidence type="ECO:0000313" key="3">
    <source>
        <dbReference type="Proteomes" id="UP000300340"/>
    </source>
</evidence>
<dbReference type="RefSeq" id="YP_010676992.1">
    <property type="nucleotide sequence ID" value="NC_071016.1"/>
</dbReference>
<evidence type="ECO:0000256" key="1">
    <source>
        <dbReference type="SAM" id="MobiDB-lite"/>
    </source>
</evidence>
<name>A0A4P8ND88_9CAUD</name>
<keyword evidence="3" id="KW-1185">Reference proteome</keyword>
<evidence type="ECO:0000313" key="2">
    <source>
        <dbReference type="EMBL" id="QCQ65291.1"/>
    </source>
</evidence>
<protein>
    <submittedName>
        <fullName evidence="2">Terminase large subunit</fullName>
    </submittedName>
</protein>
<sequence>MQWETMTDAEKIAVKVASEASFEAFMRIFFQLLQGQKFKKNWHHTYECQLAEDVFYGKIKRGIINVAPGSTKTEIWSIHWPVWCIIKCITDGNPRSSRWLPLSYSDDLVVENATRVKEIIDSEEFQQLWPMTQAKTTKAKHNWMYYDENNNRHRLYGTSINGQVTGRRAGYMIENCFTGALILDDPLPPKDSDSGKLMDKANKKLNRVVRSRLAHDNVPIIMVQQRIANGDSTDFLMSDKTPDTYEIFKVPAIVDREYLETLPQEMKEACIRDTGFTSGRVSYWTDKEPTETLLAMEKADNFMFSAQYQQNPDDALQEGVVYKKELELLIEEGRLCNIPIEKALPVYTYWDLGINDDMVLWLMQPHRKELRMIACYANRDEGMEHYINWLHDFADKYGIRYKEHLAPHDISVRDLMTRESRLDTAKRMGIKFKLVERCKSKRESINALKKLFPRLWIDKKRCDTDSTGATGDQAKKTGWKGIKALRREWDHDNEVFKDATGPKWATNFTDAIQQMGLHYKEEVERQKPQRRRPGRATSGGWLGS</sequence>
<dbReference type="GeneID" id="77953358"/>
<dbReference type="Proteomes" id="UP000300340">
    <property type="component" value="Segment"/>
</dbReference>
<reference evidence="2 3" key="1">
    <citation type="submission" date="2019-04" db="EMBL/GenBank/DDBJ databases">
        <title>Characterization and complete genome sequence analysis of a novel Podoviridae phage X14.</title>
        <authorList>
            <person name="Liu Y."/>
        </authorList>
    </citation>
    <scope>NUCLEOTIDE SEQUENCE [LARGE SCALE GENOMIC DNA]</scope>
</reference>
<accession>A0A4P8ND88</accession>
<feature type="region of interest" description="Disordered" evidence="1">
    <location>
        <begin position="519"/>
        <end position="544"/>
    </location>
</feature>
<proteinExistence type="predicted"/>